<dbReference type="PANTHER" id="PTHR42801:SF4">
    <property type="entry name" value="AHPC_TSA FAMILY PROTEIN"/>
    <property type="match status" value="1"/>
</dbReference>
<keyword evidence="2" id="KW-0575">Peroxidase</keyword>
<name>X1BZU4_9ZZZZ</name>
<keyword evidence="3" id="KW-0049">Antioxidant</keyword>
<evidence type="ECO:0000256" key="6">
    <source>
        <dbReference type="ARBA" id="ARBA00023284"/>
    </source>
</evidence>
<reference evidence="11" key="1">
    <citation type="journal article" date="2014" name="Front. Microbiol.">
        <title>High frequency of phylogenetically diverse reductive dehalogenase-homologous genes in deep subseafloor sedimentary metagenomes.</title>
        <authorList>
            <person name="Kawai M."/>
            <person name="Futagami T."/>
            <person name="Toyoda A."/>
            <person name="Takaki Y."/>
            <person name="Nishi S."/>
            <person name="Hori S."/>
            <person name="Arai W."/>
            <person name="Tsubouchi T."/>
            <person name="Morono Y."/>
            <person name="Uchiyama I."/>
            <person name="Ito T."/>
            <person name="Fujiyama A."/>
            <person name="Inagaki F."/>
            <person name="Takami H."/>
        </authorList>
    </citation>
    <scope>NUCLEOTIDE SEQUENCE</scope>
    <source>
        <strain evidence="11">Expedition CK06-06</strain>
    </source>
</reference>
<dbReference type="SUPFAM" id="SSF52833">
    <property type="entry name" value="Thioredoxin-like"/>
    <property type="match status" value="1"/>
</dbReference>
<evidence type="ECO:0000256" key="1">
    <source>
        <dbReference type="ARBA" id="ARBA00013017"/>
    </source>
</evidence>
<evidence type="ECO:0000256" key="9">
    <source>
        <dbReference type="ARBA" id="ARBA00049091"/>
    </source>
</evidence>
<dbReference type="GO" id="GO:0034599">
    <property type="term" value="P:cellular response to oxidative stress"/>
    <property type="evidence" value="ECO:0007669"/>
    <property type="project" value="TreeGrafter"/>
</dbReference>
<accession>X1BZU4</accession>
<gene>
    <name evidence="11" type="ORF">S01H4_24568</name>
</gene>
<evidence type="ECO:0000256" key="4">
    <source>
        <dbReference type="ARBA" id="ARBA00023002"/>
    </source>
</evidence>
<feature type="non-terminal residue" evidence="11">
    <location>
        <position position="96"/>
    </location>
</feature>
<keyword evidence="5" id="KW-1015">Disulfide bond</keyword>
<dbReference type="GO" id="GO:0045454">
    <property type="term" value="P:cell redox homeostasis"/>
    <property type="evidence" value="ECO:0007669"/>
    <property type="project" value="TreeGrafter"/>
</dbReference>
<evidence type="ECO:0000256" key="2">
    <source>
        <dbReference type="ARBA" id="ARBA00022559"/>
    </source>
</evidence>
<evidence type="ECO:0000256" key="3">
    <source>
        <dbReference type="ARBA" id="ARBA00022862"/>
    </source>
</evidence>
<dbReference type="PROSITE" id="PS51352">
    <property type="entry name" value="THIOREDOXIN_2"/>
    <property type="match status" value="1"/>
</dbReference>
<evidence type="ECO:0000256" key="7">
    <source>
        <dbReference type="ARBA" id="ARBA00032824"/>
    </source>
</evidence>
<keyword evidence="6" id="KW-0676">Redox-active center</keyword>
<evidence type="ECO:0000256" key="8">
    <source>
        <dbReference type="ARBA" id="ARBA00038489"/>
    </source>
</evidence>
<proteinExistence type="inferred from homology"/>
<dbReference type="PANTHER" id="PTHR42801">
    <property type="entry name" value="THIOREDOXIN-DEPENDENT PEROXIDE REDUCTASE"/>
    <property type="match status" value="1"/>
</dbReference>
<dbReference type="GO" id="GO:0008379">
    <property type="term" value="F:thioredoxin peroxidase activity"/>
    <property type="evidence" value="ECO:0007669"/>
    <property type="project" value="TreeGrafter"/>
</dbReference>
<dbReference type="InterPro" id="IPR036249">
    <property type="entry name" value="Thioredoxin-like_sf"/>
</dbReference>
<evidence type="ECO:0000313" key="11">
    <source>
        <dbReference type="EMBL" id="GAG86627.1"/>
    </source>
</evidence>
<comment type="similarity">
    <text evidence="8">Belongs to the peroxiredoxin family. BCP/PrxQ subfamily.</text>
</comment>
<dbReference type="AlphaFoldDB" id="X1BZU4"/>
<dbReference type="EMBL" id="BART01011558">
    <property type="protein sequence ID" value="GAG86627.1"/>
    <property type="molecule type" value="Genomic_DNA"/>
</dbReference>
<evidence type="ECO:0000259" key="10">
    <source>
        <dbReference type="PROSITE" id="PS51352"/>
    </source>
</evidence>
<sequence>MLEKGDQAPDFITTTENGEEIKLSSFKGKKIFLFFYPKDNTSGCQAEACSIRDNYDVFEKSDIPVFGVSGGSEKSHKSFIDKNNLPFPLLMDEKFE</sequence>
<keyword evidence="4" id="KW-0560">Oxidoreductase</keyword>
<protein>
    <recommendedName>
        <fullName evidence="1">thioredoxin-dependent peroxiredoxin</fullName>
        <ecNumber evidence="1">1.11.1.24</ecNumber>
    </recommendedName>
    <alternativeName>
        <fullName evidence="7">Thioredoxin peroxidase</fullName>
    </alternativeName>
</protein>
<organism evidence="11">
    <name type="scientific">marine sediment metagenome</name>
    <dbReference type="NCBI Taxonomy" id="412755"/>
    <lineage>
        <taxon>unclassified sequences</taxon>
        <taxon>metagenomes</taxon>
        <taxon>ecological metagenomes</taxon>
    </lineage>
</organism>
<evidence type="ECO:0000256" key="5">
    <source>
        <dbReference type="ARBA" id="ARBA00023157"/>
    </source>
</evidence>
<comment type="caution">
    <text evidence="11">The sequence shown here is derived from an EMBL/GenBank/DDBJ whole genome shotgun (WGS) entry which is preliminary data.</text>
</comment>
<dbReference type="InterPro" id="IPR000866">
    <property type="entry name" value="AhpC/TSA"/>
</dbReference>
<dbReference type="Gene3D" id="3.40.30.10">
    <property type="entry name" value="Glutaredoxin"/>
    <property type="match status" value="1"/>
</dbReference>
<dbReference type="EC" id="1.11.1.24" evidence="1"/>
<dbReference type="CDD" id="cd03017">
    <property type="entry name" value="PRX_BCP"/>
    <property type="match status" value="1"/>
</dbReference>
<dbReference type="GO" id="GO:0005737">
    <property type="term" value="C:cytoplasm"/>
    <property type="evidence" value="ECO:0007669"/>
    <property type="project" value="TreeGrafter"/>
</dbReference>
<comment type="catalytic activity">
    <reaction evidence="9">
        <text>a hydroperoxide + [thioredoxin]-dithiol = an alcohol + [thioredoxin]-disulfide + H2O</text>
        <dbReference type="Rhea" id="RHEA:62620"/>
        <dbReference type="Rhea" id="RHEA-COMP:10698"/>
        <dbReference type="Rhea" id="RHEA-COMP:10700"/>
        <dbReference type="ChEBI" id="CHEBI:15377"/>
        <dbReference type="ChEBI" id="CHEBI:29950"/>
        <dbReference type="ChEBI" id="CHEBI:30879"/>
        <dbReference type="ChEBI" id="CHEBI:35924"/>
        <dbReference type="ChEBI" id="CHEBI:50058"/>
        <dbReference type="EC" id="1.11.1.24"/>
    </reaction>
</comment>
<dbReference type="Pfam" id="PF00578">
    <property type="entry name" value="AhpC-TSA"/>
    <property type="match status" value="1"/>
</dbReference>
<dbReference type="InterPro" id="IPR050924">
    <property type="entry name" value="Peroxiredoxin_BCP/PrxQ"/>
</dbReference>
<dbReference type="InterPro" id="IPR013766">
    <property type="entry name" value="Thioredoxin_domain"/>
</dbReference>
<feature type="domain" description="Thioredoxin" evidence="10">
    <location>
        <begin position="2"/>
        <end position="96"/>
    </location>
</feature>